<feature type="transmembrane region" description="Helical" evidence="2">
    <location>
        <begin position="420"/>
        <end position="446"/>
    </location>
</feature>
<dbReference type="EMBL" id="WHWC01000012">
    <property type="protein sequence ID" value="KAG8372978.1"/>
    <property type="molecule type" value="Genomic_DNA"/>
</dbReference>
<keyword evidence="2" id="KW-1133">Transmembrane helix</keyword>
<evidence type="ECO:0000313" key="3">
    <source>
        <dbReference type="EMBL" id="KAG8372978.1"/>
    </source>
</evidence>
<feature type="region of interest" description="Disordered" evidence="1">
    <location>
        <begin position="14"/>
        <end position="56"/>
    </location>
</feature>
<feature type="compositionally biased region" description="Acidic residues" evidence="1">
    <location>
        <begin position="27"/>
        <end position="56"/>
    </location>
</feature>
<evidence type="ECO:0000313" key="4">
    <source>
        <dbReference type="Proteomes" id="UP000826271"/>
    </source>
</evidence>
<name>A0AAV6WS02_9LAMI</name>
<organism evidence="3 4">
    <name type="scientific">Buddleja alternifolia</name>
    <dbReference type="NCBI Taxonomy" id="168488"/>
    <lineage>
        <taxon>Eukaryota</taxon>
        <taxon>Viridiplantae</taxon>
        <taxon>Streptophyta</taxon>
        <taxon>Embryophyta</taxon>
        <taxon>Tracheophyta</taxon>
        <taxon>Spermatophyta</taxon>
        <taxon>Magnoliopsida</taxon>
        <taxon>eudicotyledons</taxon>
        <taxon>Gunneridae</taxon>
        <taxon>Pentapetalae</taxon>
        <taxon>asterids</taxon>
        <taxon>lamiids</taxon>
        <taxon>Lamiales</taxon>
        <taxon>Scrophulariaceae</taxon>
        <taxon>Buddlejeae</taxon>
        <taxon>Buddleja</taxon>
    </lineage>
</organism>
<dbReference type="Proteomes" id="UP000826271">
    <property type="component" value="Unassembled WGS sequence"/>
</dbReference>
<protein>
    <submittedName>
        <fullName evidence="3">Uncharacterized protein</fullName>
    </submittedName>
</protein>
<keyword evidence="2" id="KW-0812">Transmembrane</keyword>
<keyword evidence="2" id="KW-0472">Membrane</keyword>
<gene>
    <name evidence="3" type="ORF">BUALT_Bualt12G0123200</name>
</gene>
<comment type="caution">
    <text evidence="3">The sequence shown here is derived from an EMBL/GenBank/DDBJ whole genome shotgun (WGS) entry which is preliminary data.</text>
</comment>
<accession>A0AAV6WS02</accession>
<reference evidence="3" key="1">
    <citation type="submission" date="2019-10" db="EMBL/GenBank/DDBJ databases">
        <authorList>
            <person name="Zhang R."/>
            <person name="Pan Y."/>
            <person name="Wang J."/>
            <person name="Ma R."/>
            <person name="Yu S."/>
        </authorList>
    </citation>
    <scope>NUCLEOTIDE SEQUENCE</scope>
    <source>
        <strain evidence="3">LA-IB0</strain>
        <tissue evidence="3">Leaf</tissue>
    </source>
</reference>
<sequence>MVFDATVIVPNMSSKTYDIEPVTSSDSSDDDDDDDDSSDNSEADMNDGDNGDAGEEPEEFELTIPLSSGCDYHTPRLDALCIPAEFWRDQGLDRKRTAVLKVVRRGATANEVGLRWKNNAAADARGTLWLKDGWPEFVQAEGRKSADKAYEHDTCFITSIVAACGNQSISIDSNNTTTIRDSSRSNGKALFGFGPNDTIVIEDSEGGEPNKMETIARKAKNVVGRVGQVSSQESSNDHLSRLGYATPNPLPKRTLKLDPLATREEDILAETASSTERIMSKLIRGRMITPKERKLERRYRAFTQMIVCQGVEWDEARCIVRASKQQWEEWRVTIPLSRAYIYYGDDKYEALKRLYASPYAGTLTNPWETRMVLKADEKACPEYDSDYYDEDDEPKYIDTTRNFGCGSVSKLVLDLRNFSFMRFVIIISCVVLTLYYYALVHFLYFVCTPSLVSFAKEIVCQEH</sequence>
<dbReference type="AlphaFoldDB" id="A0AAV6WS02"/>
<evidence type="ECO:0000256" key="2">
    <source>
        <dbReference type="SAM" id="Phobius"/>
    </source>
</evidence>
<proteinExistence type="predicted"/>
<keyword evidence="4" id="KW-1185">Reference proteome</keyword>
<evidence type="ECO:0000256" key="1">
    <source>
        <dbReference type="SAM" id="MobiDB-lite"/>
    </source>
</evidence>